<dbReference type="Pfam" id="PF01408">
    <property type="entry name" value="GFO_IDH_MocA"/>
    <property type="match status" value="1"/>
</dbReference>
<dbReference type="OrthoDB" id="64915at2759"/>
<evidence type="ECO:0000313" key="5">
    <source>
        <dbReference type="Proteomes" id="UP000305948"/>
    </source>
</evidence>
<reference evidence="4 5" key="1">
    <citation type="journal article" date="2019" name="Nat. Ecol. Evol.">
        <title>Megaphylogeny resolves global patterns of mushroom evolution.</title>
        <authorList>
            <person name="Varga T."/>
            <person name="Krizsan K."/>
            <person name="Foldi C."/>
            <person name="Dima B."/>
            <person name="Sanchez-Garcia M."/>
            <person name="Sanchez-Ramirez S."/>
            <person name="Szollosi G.J."/>
            <person name="Szarkandi J.G."/>
            <person name="Papp V."/>
            <person name="Albert L."/>
            <person name="Andreopoulos W."/>
            <person name="Angelini C."/>
            <person name="Antonin V."/>
            <person name="Barry K.W."/>
            <person name="Bougher N.L."/>
            <person name="Buchanan P."/>
            <person name="Buyck B."/>
            <person name="Bense V."/>
            <person name="Catcheside P."/>
            <person name="Chovatia M."/>
            <person name="Cooper J."/>
            <person name="Damon W."/>
            <person name="Desjardin D."/>
            <person name="Finy P."/>
            <person name="Geml J."/>
            <person name="Haridas S."/>
            <person name="Hughes K."/>
            <person name="Justo A."/>
            <person name="Karasinski D."/>
            <person name="Kautmanova I."/>
            <person name="Kiss B."/>
            <person name="Kocsube S."/>
            <person name="Kotiranta H."/>
            <person name="LaButti K.M."/>
            <person name="Lechner B.E."/>
            <person name="Liimatainen K."/>
            <person name="Lipzen A."/>
            <person name="Lukacs Z."/>
            <person name="Mihaltcheva S."/>
            <person name="Morgado L.N."/>
            <person name="Niskanen T."/>
            <person name="Noordeloos M.E."/>
            <person name="Ohm R.A."/>
            <person name="Ortiz-Santana B."/>
            <person name="Ovrebo C."/>
            <person name="Racz N."/>
            <person name="Riley R."/>
            <person name="Savchenko A."/>
            <person name="Shiryaev A."/>
            <person name="Soop K."/>
            <person name="Spirin V."/>
            <person name="Szebenyi C."/>
            <person name="Tomsovsky M."/>
            <person name="Tulloss R.E."/>
            <person name="Uehling J."/>
            <person name="Grigoriev I.V."/>
            <person name="Vagvolgyi C."/>
            <person name="Papp T."/>
            <person name="Martin F.M."/>
            <person name="Miettinen O."/>
            <person name="Hibbett D.S."/>
            <person name="Nagy L.G."/>
        </authorList>
    </citation>
    <scope>NUCLEOTIDE SEQUENCE [LARGE SCALE GENOMIC DNA]</scope>
    <source>
        <strain evidence="4 5">OMC1185</strain>
    </source>
</reference>
<dbReference type="InterPro" id="IPR036291">
    <property type="entry name" value="NAD(P)-bd_dom_sf"/>
</dbReference>
<dbReference type="PANTHER" id="PTHR43818:SF11">
    <property type="entry name" value="BCDNA.GH03377"/>
    <property type="match status" value="1"/>
</dbReference>
<feature type="domain" description="Gfo/Idh/MocA-like oxidoreductase N-terminal" evidence="2">
    <location>
        <begin position="10"/>
        <end position="73"/>
    </location>
</feature>
<dbReference type="STRING" id="5364.A0A5C3MNE2"/>
<dbReference type="AlphaFoldDB" id="A0A5C3MNE2"/>
<dbReference type="EMBL" id="ML213527">
    <property type="protein sequence ID" value="TFK46794.1"/>
    <property type="molecule type" value="Genomic_DNA"/>
</dbReference>
<evidence type="ECO:0000259" key="2">
    <source>
        <dbReference type="Pfam" id="PF01408"/>
    </source>
</evidence>
<dbReference type="SUPFAM" id="SSF51735">
    <property type="entry name" value="NAD(P)-binding Rossmann-fold domains"/>
    <property type="match status" value="1"/>
</dbReference>
<keyword evidence="5" id="KW-1185">Reference proteome</keyword>
<keyword evidence="1" id="KW-0560">Oxidoreductase</keyword>
<dbReference type="GO" id="GO:0016491">
    <property type="term" value="F:oxidoreductase activity"/>
    <property type="evidence" value="ECO:0007669"/>
    <property type="project" value="UniProtKB-KW"/>
</dbReference>
<dbReference type="Gene3D" id="3.30.360.10">
    <property type="entry name" value="Dihydrodipicolinate Reductase, domain 2"/>
    <property type="match status" value="1"/>
</dbReference>
<dbReference type="GO" id="GO:0000166">
    <property type="term" value="F:nucleotide binding"/>
    <property type="evidence" value="ECO:0007669"/>
    <property type="project" value="InterPro"/>
</dbReference>
<name>A0A5C3MNE2_9AGAM</name>
<gene>
    <name evidence="4" type="ORF">OE88DRAFT_1637607</name>
</gene>
<accession>A0A5C3MNE2</accession>
<dbReference type="Gene3D" id="3.40.50.720">
    <property type="entry name" value="NAD(P)-binding Rossmann-like Domain"/>
    <property type="match status" value="1"/>
</dbReference>
<dbReference type="InterPro" id="IPR055080">
    <property type="entry name" value="Gal80p-like_C"/>
</dbReference>
<proteinExistence type="predicted"/>
<feature type="non-terminal residue" evidence="4">
    <location>
        <position position="1"/>
    </location>
</feature>
<feature type="domain" description="Gal80p-like C-terminal" evidence="3">
    <location>
        <begin position="85"/>
        <end position="235"/>
    </location>
</feature>
<organism evidence="4 5">
    <name type="scientific">Heliocybe sulcata</name>
    <dbReference type="NCBI Taxonomy" id="5364"/>
    <lineage>
        <taxon>Eukaryota</taxon>
        <taxon>Fungi</taxon>
        <taxon>Dikarya</taxon>
        <taxon>Basidiomycota</taxon>
        <taxon>Agaricomycotina</taxon>
        <taxon>Agaricomycetes</taxon>
        <taxon>Gloeophyllales</taxon>
        <taxon>Gloeophyllaceae</taxon>
        <taxon>Heliocybe</taxon>
    </lineage>
</organism>
<dbReference type="Proteomes" id="UP000305948">
    <property type="component" value="Unassembled WGS sequence"/>
</dbReference>
<sequence>IKAYHGATTAIASDEELDMVAVAVKAPHHKEAAMPIIDAGKDLFIEWPAGRGLKETTELAEAARRKGIRTMVGSQGRQNLTAPEKLKSIIDSRKIGHVLSTTVTARPYRELFAWGPYISERTQYTAYAEEGATMLDVAIGHFMDGLLYLLGPFASISGVLENQFPVAQVLPKSGKPTGEDIAQTGANQVVISGSLKSGAVVCLHWRGGLETKGGKAGTPFIWTIDGEKGSIRVESDEPSGSFIHVRTPTSYFLDGEEVKVEAKDGLSNSARAWAEFAKGADGHYSTLEDAVRTKTVLDAVVRSAQEGRHVLF</sequence>
<dbReference type="InterPro" id="IPR000683">
    <property type="entry name" value="Gfo/Idh/MocA-like_OxRdtase_N"/>
</dbReference>
<dbReference type="InterPro" id="IPR050463">
    <property type="entry name" value="Gfo/Idh/MocA_oxidrdct_glycsds"/>
</dbReference>
<evidence type="ECO:0000313" key="4">
    <source>
        <dbReference type="EMBL" id="TFK46794.1"/>
    </source>
</evidence>
<evidence type="ECO:0000259" key="3">
    <source>
        <dbReference type="Pfam" id="PF22685"/>
    </source>
</evidence>
<evidence type="ECO:0000256" key="1">
    <source>
        <dbReference type="ARBA" id="ARBA00023002"/>
    </source>
</evidence>
<dbReference type="SUPFAM" id="SSF55347">
    <property type="entry name" value="Glyceraldehyde-3-phosphate dehydrogenase-like, C-terminal domain"/>
    <property type="match status" value="1"/>
</dbReference>
<dbReference type="Pfam" id="PF22685">
    <property type="entry name" value="Gal80p_C-like"/>
    <property type="match status" value="1"/>
</dbReference>
<dbReference type="PANTHER" id="PTHR43818">
    <property type="entry name" value="BCDNA.GH03377"/>
    <property type="match status" value="1"/>
</dbReference>
<protein>
    <submittedName>
        <fullName evidence="4">NAD-binding Rossmann fold oxidoreductase</fullName>
    </submittedName>
</protein>